<feature type="compositionally biased region" description="Basic and acidic residues" evidence="1">
    <location>
        <begin position="11"/>
        <end position="21"/>
    </location>
</feature>
<dbReference type="Proteomes" id="UP001430172">
    <property type="component" value="Unassembled WGS sequence"/>
</dbReference>
<name>A0ABS2CPZ2_9MICO</name>
<protein>
    <recommendedName>
        <fullName evidence="4">WXG100 family type VII secretion target</fullName>
    </recommendedName>
</protein>
<keyword evidence="3" id="KW-1185">Reference proteome</keyword>
<evidence type="ECO:0008006" key="4">
    <source>
        <dbReference type="Google" id="ProtNLM"/>
    </source>
</evidence>
<reference evidence="2" key="1">
    <citation type="submission" date="2021-02" db="EMBL/GenBank/DDBJ databases">
        <title>Phycicoccus sp. MQZ13P-5T, whole genome shotgun sequence.</title>
        <authorList>
            <person name="Tuo L."/>
        </authorList>
    </citation>
    <scope>NUCLEOTIDE SEQUENCE</scope>
    <source>
        <strain evidence="2">MQZ13P-5</strain>
    </source>
</reference>
<sequence>MTARTQGMDTDEARDYARGMDSHAQGVAQAFGRLSSRIAGLGWTGSDFDSFRGDLETFTPQVHAATTSVEDNAHAMRRQADAQDAASA</sequence>
<dbReference type="Gene3D" id="1.10.287.1060">
    <property type="entry name" value="ESAT-6-like"/>
    <property type="match status" value="1"/>
</dbReference>
<organism evidence="2 3">
    <name type="scientific">Phycicoccus sonneratiae</name>
    <dbReference type="NCBI Taxonomy" id="2807628"/>
    <lineage>
        <taxon>Bacteria</taxon>
        <taxon>Bacillati</taxon>
        <taxon>Actinomycetota</taxon>
        <taxon>Actinomycetes</taxon>
        <taxon>Micrococcales</taxon>
        <taxon>Intrasporangiaceae</taxon>
        <taxon>Phycicoccus</taxon>
    </lineage>
</organism>
<evidence type="ECO:0000313" key="3">
    <source>
        <dbReference type="Proteomes" id="UP001430172"/>
    </source>
</evidence>
<gene>
    <name evidence="2" type="ORF">JQN70_16215</name>
</gene>
<feature type="region of interest" description="Disordered" evidence="1">
    <location>
        <begin position="66"/>
        <end position="88"/>
    </location>
</feature>
<feature type="region of interest" description="Disordered" evidence="1">
    <location>
        <begin position="1"/>
        <end position="22"/>
    </location>
</feature>
<dbReference type="RefSeq" id="WP_204132416.1">
    <property type="nucleotide sequence ID" value="NZ_JAFDVD010000019.1"/>
</dbReference>
<comment type="caution">
    <text evidence="2">The sequence shown here is derived from an EMBL/GenBank/DDBJ whole genome shotgun (WGS) entry which is preliminary data.</text>
</comment>
<proteinExistence type="predicted"/>
<accession>A0ABS2CPZ2</accession>
<dbReference type="EMBL" id="JAFDVD010000019">
    <property type="protein sequence ID" value="MBM6401944.1"/>
    <property type="molecule type" value="Genomic_DNA"/>
</dbReference>
<feature type="compositionally biased region" description="Basic and acidic residues" evidence="1">
    <location>
        <begin position="71"/>
        <end position="81"/>
    </location>
</feature>
<evidence type="ECO:0000313" key="2">
    <source>
        <dbReference type="EMBL" id="MBM6401944.1"/>
    </source>
</evidence>
<evidence type="ECO:0000256" key="1">
    <source>
        <dbReference type="SAM" id="MobiDB-lite"/>
    </source>
</evidence>